<dbReference type="KEGG" id="snan:I6N98_12085"/>
<dbReference type="SUPFAM" id="SSF56801">
    <property type="entry name" value="Acetyl-CoA synthetase-like"/>
    <property type="match status" value="1"/>
</dbReference>
<reference evidence="4 5" key="1">
    <citation type="submission" date="2020-12" db="EMBL/GenBank/DDBJ databases">
        <authorList>
            <person name="Shan Y."/>
        </authorList>
    </citation>
    <scope>NUCLEOTIDE SEQUENCE [LARGE SCALE GENOMIC DNA]</scope>
    <source>
        <strain evidence="5">csc3.9</strain>
    </source>
</reference>
<accession>A0A7T4UQ96</accession>
<dbReference type="EMBL" id="CP066167">
    <property type="protein sequence ID" value="QQD17105.1"/>
    <property type="molecule type" value="Genomic_DNA"/>
</dbReference>
<dbReference type="InterPro" id="IPR000873">
    <property type="entry name" value="AMP-dep_synth/lig_dom"/>
</dbReference>
<keyword evidence="5" id="KW-1185">Reference proteome</keyword>
<dbReference type="NCBIfam" id="NF005863">
    <property type="entry name" value="PRK07798.1"/>
    <property type="match status" value="1"/>
</dbReference>
<protein>
    <submittedName>
        <fullName evidence="4">Acyl-CoA synthetase</fullName>
    </submittedName>
</protein>
<proteinExistence type="predicted"/>
<evidence type="ECO:0000313" key="5">
    <source>
        <dbReference type="Proteomes" id="UP000596063"/>
    </source>
</evidence>
<feature type="domain" description="AMP-dependent synthetase/ligase" evidence="2">
    <location>
        <begin position="9"/>
        <end position="394"/>
    </location>
</feature>
<dbReference type="PANTHER" id="PTHR43767:SF1">
    <property type="entry name" value="NONRIBOSOMAL PEPTIDE SYNTHASE PES1 (EUROFUNG)-RELATED"/>
    <property type="match status" value="1"/>
</dbReference>
<feature type="domain" description="AMP-binding enzyme C-terminal" evidence="3">
    <location>
        <begin position="448"/>
        <end position="523"/>
    </location>
</feature>
<dbReference type="Proteomes" id="UP000596063">
    <property type="component" value="Chromosome"/>
</dbReference>
<dbReference type="AlphaFoldDB" id="A0A7T4UQ96"/>
<dbReference type="PANTHER" id="PTHR43767">
    <property type="entry name" value="LONG-CHAIN-FATTY-ACID--COA LIGASE"/>
    <property type="match status" value="1"/>
</dbReference>
<dbReference type="InterPro" id="IPR042099">
    <property type="entry name" value="ANL_N_sf"/>
</dbReference>
<dbReference type="Gene3D" id="3.30.300.30">
    <property type="match status" value="1"/>
</dbReference>
<evidence type="ECO:0000259" key="2">
    <source>
        <dbReference type="Pfam" id="PF00501"/>
    </source>
</evidence>
<dbReference type="Pfam" id="PF13193">
    <property type="entry name" value="AMP-binding_C"/>
    <property type="match status" value="1"/>
</dbReference>
<organism evidence="4 5">
    <name type="scientific">Spongiibacter nanhainus</name>
    <dbReference type="NCBI Taxonomy" id="2794344"/>
    <lineage>
        <taxon>Bacteria</taxon>
        <taxon>Pseudomonadati</taxon>
        <taxon>Pseudomonadota</taxon>
        <taxon>Gammaproteobacteria</taxon>
        <taxon>Cellvibrionales</taxon>
        <taxon>Spongiibacteraceae</taxon>
        <taxon>Spongiibacter</taxon>
    </lineage>
</organism>
<dbReference type="Gene3D" id="3.40.50.12780">
    <property type="entry name" value="N-terminal domain of ligase-like"/>
    <property type="match status" value="1"/>
</dbReference>
<dbReference type="InterPro" id="IPR050237">
    <property type="entry name" value="ATP-dep_AMP-bd_enzyme"/>
</dbReference>
<feature type="region of interest" description="Disordered" evidence="1">
    <location>
        <begin position="519"/>
        <end position="541"/>
    </location>
</feature>
<name>A0A7T4UQ96_9GAMM</name>
<dbReference type="InterPro" id="IPR020845">
    <property type="entry name" value="AMP-binding_CS"/>
</dbReference>
<evidence type="ECO:0000256" key="1">
    <source>
        <dbReference type="SAM" id="MobiDB-lite"/>
    </source>
</evidence>
<dbReference type="RefSeq" id="WP_198568607.1">
    <property type="nucleotide sequence ID" value="NZ_CP066167.1"/>
</dbReference>
<dbReference type="Pfam" id="PF00501">
    <property type="entry name" value="AMP-binding"/>
    <property type="match status" value="1"/>
</dbReference>
<evidence type="ECO:0000313" key="4">
    <source>
        <dbReference type="EMBL" id="QQD17105.1"/>
    </source>
</evidence>
<gene>
    <name evidence="4" type="ORF">I6N98_12085</name>
</gene>
<evidence type="ECO:0000259" key="3">
    <source>
        <dbReference type="Pfam" id="PF13193"/>
    </source>
</evidence>
<dbReference type="InterPro" id="IPR025110">
    <property type="entry name" value="AMP-bd_C"/>
</dbReference>
<dbReference type="InterPro" id="IPR045851">
    <property type="entry name" value="AMP-bd_C_sf"/>
</dbReference>
<dbReference type="GO" id="GO:0016878">
    <property type="term" value="F:acid-thiol ligase activity"/>
    <property type="evidence" value="ECO:0007669"/>
    <property type="project" value="UniProtKB-ARBA"/>
</dbReference>
<sequence>MHFNLADLFEAVADAVPEREAIVCGSSRSRYRDLDQGANRIAHYLKQQGVKSGDHVGLYMYNCMEYMEAMLACFKIRAVPINVNYRYVKDELLYIFNNADMVACVHHREFIPHIDEVRSAAPQLNTFISVDDDSGEDLSKISAVDYQAAQQDQSNERDFEERSEDDYFILYTGGTTGMPKGVMWPHKNVFFAAMGGGGHFSPNGACEKPEDIVDRVTEHPMCGIALAPLMHGASWWFACIQLLAGNKLVLNHNRSLKGEQVWQIVADEKVNAVQIVGDAMAIPLLDALDANPDRWDLSSVFNIGSGGAIFSDAKQAAFIKHFPNAFITNSFGSSEGGQMGMDNGSRRNQTGLGNVERNDYMDVIIDEEGQPRRHAELGETGIFARSGYIPKGYYNDPEKTAKTFVEVDGKTWLLTGDAAKLEEDNTITVYGRGSNCINSGGEKIFPEEVEDALKAHDGIFDALVVGVPDERWGSRVSAIIQARDGASLTLDSVQDHCRNHIAGYKVPREIHLIGEVPRAPSGKPDYKTAKAYAESGEGRVG</sequence>
<dbReference type="PROSITE" id="PS00455">
    <property type="entry name" value="AMP_BINDING"/>
    <property type="match status" value="1"/>
</dbReference>